<evidence type="ECO:0000256" key="1">
    <source>
        <dbReference type="ARBA" id="ARBA00001941"/>
    </source>
</evidence>
<comment type="similarity">
    <text evidence="4">Belongs to the peptidase M20A family.</text>
</comment>
<evidence type="ECO:0000256" key="13">
    <source>
        <dbReference type="ARBA" id="ARBA00023285"/>
    </source>
</evidence>
<evidence type="ECO:0000256" key="12">
    <source>
        <dbReference type="ARBA" id="ARBA00023154"/>
    </source>
</evidence>
<feature type="domain" description="Peptidase M20 dimerisation" evidence="15">
    <location>
        <begin position="175"/>
        <end position="278"/>
    </location>
</feature>
<comment type="pathway">
    <text evidence="3">Amino-acid biosynthesis; L-lysine biosynthesis via DAP pathway; LL-2,6-diaminopimelate from (S)-tetrahydrodipicolinate (succinylase route): step 3/3.</text>
</comment>
<keyword evidence="8" id="KW-0479">Metal-binding</keyword>
<dbReference type="SUPFAM" id="SSF53187">
    <property type="entry name" value="Zn-dependent exopeptidases"/>
    <property type="match status" value="1"/>
</dbReference>
<comment type="cofactor">
    <cofactor evidence="2">
        <name>Zn(2+)</name>
        <dbReference type="ChEBI" id="CHEBI:29105"/>
    </cofactor>
</comment>
<dbReference type="Gene3D" id="3.30.70.360">
    <property type="match status" value="1"/>
</dbReference>
<dbReference type="PANTHER" id="PTHR43808:SF8">
    <property type="entry name" value="PEPTIDASE M20 DIMERISATION DOMAIN-CONTAINING PROTEIN"/>
    <property type="match status" value="1"/>
</dbReference>
<dbReference type="AlphaFoldDB" id="A0A165R3Y2"/>
<keyword evidence="13" id="KW-0170">Cobalt</keyword>
<sequence>MRTIEDDAALKILADVIKIPSVNDHELTVAKYLQALLAKYDISAKIHPITGDRANLVAEIGHGKPVLAVSGHMDVVAAGDLAAWDTYPFTLVEKSGQLFGRGVTDMKAGLVALVVAMINIQQQGGPKHGTIRLLATMGEEVGEAGSAAFYQQGAMQDAAGLLIAEPSTVYGTAAEQKGSYDLKLTSKGKAVHSSTPERGYNALVPLIKLLNEANDYFETIPAGEMGPVRFNIDVLNGGDQVNSLPDLATALVNVRTIPEYDNDQVTQKLTDLIAAYNQQGADIKMTVIMNESPIATTADNRLVKLVQAIGKPYAGRDVVVASSPGITDASNLAKRQPAAFPFAVYGPGNMTQHQVNESLPNRCFMTLLQFINSCLHVFWPSNRC</sequence>
<evidence type="ECO:0000256" key="5">
    <source>
        <dbReference type="ARBA" id="ARBA00011921"/>
    </source>
</evidence>
<dbReference type="InterPro" id="IPR010182">
    <property type="entry name" value="ArgE/DapE"/>
</dbReference>
<dbReference type="GO" id="GO:0009014">
    <property type="term" value="F:succinyl-diaminopimelate desuccinylase activity"/>
    <property type="evidence" value="ECO:0007669"/>
    <property type="project" value="UniProtKB-EC"/>
</dbReference>
<comment type="catalytic activity">
    <reaction evidence="14">
        <text>N-succinyl-(2S,6S)-2,6-diaminopimelate + H2O = (2S,6S)-2,6-diaminopimelate + succinate</text>
        <dbReference type="Rhea" id="RHEA:22608"/>
        <dbReference type="ChEBI" id="CHEBI:15377"/>
        <dbReference type="ChEBI" id="CHEBI:30031"/>
        <dbReference type="ChEBI" id="CHEBI:57609"/>
        <dbReference type="ChEBI" id="CHEBI:58087"/>
        <dbReference type="EC" id="3.5.1.18"/>
    </reaction>
</comment>
<dbReference type="GO" id="GO:0009089">
    <property type="term" value="P:lysine biosynthetic process via diaminopimelate"/>
    <property type="evidence" value="ECO:0007669"/>
    <property type="project" value="UniProtKB-UniPathway"/>
</dbReference>
<keyword evidence="12" id="KW-0457">Lysine biosynthesis</keyword>
<evidence type="ECO:0000256" key="10">
    <source>
        <dbReference type="ARBA" id="ARBA00022833"/>
    </source>
</evidence>
<dbReference type="SUPFAM" id="SSF55031">
    <property type="entry name" value="Bacterial exopeptidase dimerisation domain"/>
    <property type="match status" value="1"/>
</dbReference>
<dbReference type="GO" id="GO:0046872">
    <property type="term" value="F:metal ion binding"/>
    <property type="evidence" value="ECO:0007669"/>
    <property type="project" value="UniProtKB-KW"/>
</dbReference>
<dbReference type="EC" id="3.5.1.18" evidence="5"/>
<dbReference type="UniPathway" id="UPA00034">
    <property type="reaction ID" value="UER00021"/>
</dbReference>
<keyword evidence="7" id="KW-0028">Amino-acid biosynthesis</keyword>
<dbReference type="Pfam" id="PF07687">
    <property type="entry name" value="M20_dimer"/>
    <property type="match status" value="1"/>
</dbReference>
<keyword evidence="10" id="KW-0862">Zinc</keyword>
<dbReference type="PROSITE" id="PS00758">
    <property type="entry name" value="ARGE_DAPE_CPG2_1"/>
    <property type="match status" value="1"/>
</dbReference>
<dbReference type="InterPro" id="IPR001261">
    <property type="entry name" value="ArgE/DapE_CS"/>
</dbReference>
<dbReference type="NCBIfam" id="NF006365">
    <property type="entry name" value="PRK08588.1"/>
    <property type="match status" value="1"/>
</dbReference>
<evidence type="ECO:0000256" key="8">
    <source>
        <dbReference type="ARBA" id="ARBA00022723"/>
    </source>
</evidence>
<organism evidence="16 17">
    <name type="scientific">Lactiplantibacillus plantarum</name>
    <name type="common">Lactobacillus plantarum</name>
    <dbReference type="NCBI Taxonomy" id="1590"/>
    <lineage>
        <taxon>Bacteria</taxon>
        <taxon>Bacillati</taxon>
        <taxon>Bacillota</taxon>
        <taxon>Bacilli</taxon>
        <taxon>Lactobacillales</taxon>
        <taxon>Lactobacillaceae</taxon>
        <taxon>Lactiplantibacillus</taxon>
    </lineage>
</organism>
<evidence type="ECO:0000313" key="17">
    <source>
        <dbReference type="Proteomes" id="UP000076882"/>
    </source>
</evidence>
<dbReference type="EMBL" id="LUXM01000040">
    <property type="protein sequence ID" value="KZU92011.1"/>
    <property type="molecule type" value="Genomic_DNA"/>
</dbReference>
<evidence type="ECO:0000256" key="7">
    <source>
        <dbReference type="ARBA" id="ARBA00022605"/>
    </source>
</evidence>
<proteinExistence type="inferred from homology"/>
<evidence type="ECO:0000313" key="16">
    <source>
        <dbReference type="EMBL" id="KZU92011.1"/>
    </source>
</evidence>
<evidence type="ECO:0000256" key="9">
    <source>
        <dbReference type="ARBA" id="ARBA00022801"/>
    </source>
</evidence>
<dbReference type="PANTHER" id="PTHR43808">
    <property type="entry name" value="ACETYLORNITHINE DEACETYLASE"/>
    <property type="match status" value="1"/>
</dbReference>
<comment type="caution">
    <text evidence="16">The sequence shown here is derived from an EMBL/GenBank/DDBJ whole genome shotgun (WGS) entry which is preliminary data.</text>
</comment>
<dbReference type="GO" id="GO:0019877">
    <property type="term" value="P:diaminopimelate biosynthetic process"/>
    <property type="evidence" value="ECO:0007669"/>
    <property type="project" value="UniProtKB-KW"/>
</dbReference>
<accession>A0A165R3Y2</accession>
<evidence type="ECO:0000256" key="3">
    <source>
        <dbReference type="ARBA" id="ARBA00005130"/>
    </source>
</evidence>
<evidence type="ECO:0000256" key="11">
    <source>
        <dbReference type="ARBA" id="ARBA00022915"/>
    </source>
</evidence>
<dbReference type="CDD" id="cd08659">
    <property type="entry name" value="M20_ArgE_DapE-like"/>
    <property type="match status" value="1"/>
</dbReference>
<dbReference type="PATRIC" id="fig|1590.201.peg.3228"/>
<gene>
    <name evidence="16" type="ORF">Lp19_3297</name>
</gene>
<keyword evidence="11" id="KW-0220">Diaminopimelate biosynthesis</keyword>
<dbReference type="InterPro" id="IPR002933">
    <property type="entry name" value="Peptidase_M20"/>
</dbReference>
<name>A0A165R3Y2_LACPN</name>
<dbReference type="InterPro" id="IPR011650">
    <property type="entry name" value="Peptidase_M20_dimer"/>
</dbReference>
<dbReference type="NCBIfam" id="TIGR01910">
    <property type="entry name" value="DapE-ArgE"/>
    <property type="match status" value="1"/>
</dbReference>
<dbReference type="Pfam" id="PF01546">
    <property type="entry name" value="Peptidase_M20"/>
    <property type="match status" value="1"/>
</dbReference>
<dbReference type="Proteomes" id="UP000076882">
    <property type="component" value="Unassembled WGS sequence"/>
</dbReference>
<protein>
    <recommendedName>
        <fullName evidence="6">Probable succinyl-diaminopimelate desuccinylase</fullName>
        <ecNumber evidence="5">3.5.1.18</ecNumber>
    </recommendedName>
</protein>
<evidence type="ECO:0000256" key="4">
    <source>
        <dbReference type="ARBA" id="ARBA00006247"/>
    </source>
</evidence>
<keyword evidence="9" id="KW-0378">Hydrolase</keyword>
<evidence type="ECO:0000256" key="6">
    <source>
        <dbReference type="ARBA" id="ARBA00016853"/>
    </source>
</evidence>
<reference evidence="16 17" key="1">
    <citation type="submission" date="2016-03" db="EMBL/GenBank/DDBJ databases">
        <title>Comparative genomics of 54 Lactobacillus plantarum strains reveals genomic uncoupling from niche constraints.</title>
        <authorList>
            <person name="Martino M.E."/>
        </authorList>
    </citation>
    <scope>NUCLEOTIDE SEQUENCE [LARGE SCALE GENOMIC DNA]</scope>
    <source>
        <strain evidence="16 17">19.1</strain>
    </source>
</reference>
<dbReference type="InterPro" id="IPR036264">
    <property type="entry name" value="Bact_exopeptidase_dim_dom"/>
</dbReference>
<evidence type="ECO:0000259" key="15">
    <source>
        <dbReference type="Pfam" id="PF07687"/>
    </source>
</evidence>
<evidence type="ECO:0000256" key="2">
    <source>
        <dbReference type="ARBA" id="ARBA00001947"/>
    </source>
</evidence>
<comment type="cofactor">
    <cofactor evidence="1">
        <name>Co(2+)</name>
        <dbReference type="ChEBI" id="CHEBI:48828"/>
    </cofactor>
</comment>
<evidence type="ECO:0000256" key="14">
    <source>
        <dbReference type="ARBA" id="ARBA00051301"/>
    </source>
</evidence>
<dbReference type="Gene3D" id="3.40.630.10">
    <property type="entry name" value="Zn peptidases"/>
    <property type="match status" value="1"/>
</dbReference>
<dbReference type="InterPro" id="IPR050072">
    <property type="entry name" value="Peptidase_M20A"/>
</dbReference>